<organism evidence="2 3">
    <name type="scientific">Paenibacillus yanchengensis</name>
    <dbReference type="NCBI Taxonomy" id="2035833"/>
    <lineage>
        <taxon>Bacteria</taxon>
        <taxon>Bacillati</taxon>
        <taxon>Bacillota</taxon>
        <taxon>Bacilli</taxon>
        <taxon>Bacillales</taxon>
        <taxon>Paenibacillaceae</taxon>
        <taxon>Paenibacillus</taxon>
    </lineage>
</organism>
<protein>
    <submittedName>
        <fullName evidence="2">Glycoside hydrolase family 95-like protein</fullName>
    </submittedName>
</protein>
<evidence type="ECO:0000313" key="2">
    <source>
        <dbReference type="EMBL" id="MFD2116596.1"/>
    </source>
</evidence>
<dbReference type="SUPFAM" id="SSF48208">
    <property type="entry name" value="Six-hairpin glycosidases"/>
    <property type="match status" value="1"/>
</dbReference>
<dbReference type="Pfam" id="PF21307">
    <property type="entry name" value="Glyco_hydro_95_C"/>
    <property type="match status" value="1"/>
</dbReference>
<gene>
    <name evidence="2" type="ORF">ACFSJH_12760</name>
</gene>
<feature type="domain" description="Alpha fucosidase A-like C-terminal" evidence="1">
    <location>
        <begin position="4"/>
        <end position="96"/>
    </location>
</feature>
<evidence type="ECO:0000259" key="1">
    <source>
        <dbReference type="Pfam" id="PF21307"/>
    </source>
</evidence>
<dbReference type="RefSeq" id="WP_377773138.1">
    <property type="nucleotide sequence ID" value="NZ_JBHUHO010000031.1"/>
</dbReference>
<name>A0ABW4YLJ0_9BACL</name>
<dbReference type="PANTHER" id="PTHR31084">
    <property type="entry name" value="ALPHA-L-FUCOSIDASE 2"/>
    <property type="match status" value="1"/>
</dbReference>
<dbReference type="Gene3D" id="2.60.40.1180">
    <property type="entry name" value="Golgi alpha-mannosidase II"/>
    <property type="match status" value="1"/>
</dbReference>
<evidence type="ECO:0000313" key="3">
    <source>
        <dbReference type="Proteomes" id="UP001597362"/>
    </source>
</evidence>
<reference evidence="3" key="1">
    <citation type="journal article" date="2019" name="Int. J. Syst. Evol. Microbiol.">
        <title>The Global Catalogue of Microorganisms (GCM) 10K type strain sequencing project: providing services to taxonomists for standard genome sequencing and annotation.</title>
        <authorList>
            <consortium name="The Broad Institute Genomics Platform"/>
            <consortium name="The Broad Institute Genome Sequencing Center for Infectious Disease"/>
            <person name="Wu L."/>
            <person name="Ma J."/>
        </authorList>
    </citation>
    <scope>NUCLEOTIDE SEQUENCE [LARGE SCALE GENOMIC DNA]</scope>
    <source>
        <strain evidence="3">GH52</strain>
    </source>
</reference>
<sequence length="99" mass="11208">MLLQSHNNEISLLPALPAAWNNGEVRGLKARGAVEVAIRWHNHTLVEGQLLAVHTQMCHLRTDRPYHIVCNDQVISSTYDDGLQQFNMEAGKNYIITMQ</sequence>
<proteinExistence type="predicted"/>
<dbReference type="Proteomes" id="UP001597362">
    <property type="component" value="Unassembled WGS sequence"/>
</dbReference>
<accession>A0ABW4YLJ0</accession>
<dbReference type="InterPro" id="IPR013780">
    <property type="entry name" value="Glyco_hydro_b"/>
</dbReference>
<dbReference type="PANTHER" id="PTHR31084:SF0">
    <property type="entry name" value="ALPHA-L-FUCOSIDASE 2"/>
    <property type="match status" value="1"/>
</dbReference>
<dbReference type="InterPro" id="IPR049053">
    <property type="entry name" value="AFCA-like_C"/>
</dbReference>
<dbReference type="InterPro" id="IPR008928">
    <property type="entry name" value="6-hairpin_glycosidase_sf"/>
</dbReference>
<comment type="caution">
    <text evidence="2">The sequence shown here is derived from an EMBL/GenBank/DDBJ whole genome shotgun (WGS) entry which is preliminary data.</text>
</comment>
<keyword evidence="3" id="KW-1185">Reference proteome</keyword>
<dbReference type="EMBL" id="JBHUHO010000031">
    <property type="protein sequence ID" value="MFD2116596.1"/>
    <property type="molecule type" value="Genomic_DNA"/>
</dbReference>